<dbReference type="SUPFAM" id="SSF56815">
    <property type="entry name" value="Sec1/munc18-like (SM) proteins"/>
    <property type="match status" value="1"/>
</dbReference>
<comment type="similarity">
    <text evidence="1">Belongs to the STXBP/unc-18/SEC1 family.</text>
</comment>
<sequence length="275" mass="30732">MIADFHGTPTFTYKAAHIFFTDTCPEPLFSELGRSHLAKVMKLLKEIHFAFLPYEAQVFSLDVPHSTYNLYCPFPSGQGSDHGISEALAQQIATLCATLQEYLAIHYRKDTPHLSEGSEKTYSQLLILDRAADPVSPLLHELTFQAMAYDLLDIEQDTYRYETTGLSEAREKAMLLDEDDDLWACLCAALPPRNRFWDPAVPNRLHLITWLCSPSSEPPPGAPYNSSETQRPATHLFLWTAAQCSNAVTRSPSNSLHVSFSCQLPVALGSHSKSK</sequence>
<dbReference type="InterPro" id="IPR001619">
    <property type="entry name" value="Sec1-like"/>
</dbReference>
<proteinExistence type="inferred from homology"/>
<name>A0AA41N453_SCICA</name>
<keyword evidence="2" id="KW-0813">Transport</keyword>
<dbReference type="InterPro" id="IPR043154">
    <property type="entry name" value="Sec-1-like_dom1"/>
</dbReference>
<organism evidence="3 4">
    <name type="scientific">Sciurus carolinensis</name>
    <name type="common">Eastern gray squirrel</name>
    <dbReference type="NCBI Taxonomy" id="30640"/>
    <lineage>
        <taxon>Eukaryota</taxon>
        <taxon>Metazoa</taxon>
        <taxon>Chordata</taxon>
        <taxon>Craniata</taxon>
        <taxon>Vertebrata</taxon>
        <taxon>Euteleostomi</taxon>
        <taxon>Mammalia</taxon>
        <taxon>Eutheria</taxon>
        <taxon>Euarchontoglires</taxon>
        <taxon>Glires</taxon>
        <taxon>Rodentia</taxon>
        <taxon>Sciuromorpha</taxon>
        <taxon>Sciuridae</taxon>
        <taxon>Sciurinae</taxon>
        <taxon>Sciurini</taxon>
        <taxon>Sciurus</taxon>
    </lineage>
</organism>
<dbReference type="GO" id="GO:0016192">
    <property type="term" value="P:vesicle-mediated transport"/>
    <property type="evidence" value="ECO:0007669"/>
    <property type="project" value="InterPro"/>
</dbReference>
<dbReference type="Gene3D" id="3.40.50.2060">
    <property type="match status" value="1"/>
</dbReference>
<evidence type="ECO:0000256" key="1">
    <source>
        <dbReference type="ARBA" id="ARBA00009884"/>
    </source>
</evidence>
<keyword evidence="2" id="KW-0653">Protein transport</keyword>
<accession>A0AA41N453</accession>
<dbReference type="GO" id="GO:0015031">
    <property type="term" value="P:protein transport"/>
    <property type="evidence" value="ECO:0007669"/>
    <property type="project" value="UniProtKB-KW"/>
</dbReference>
<dbReference type="EMBL" id="JAATJV010387198">
    <property type="protein sequence ID" value="MBZ3883458.1"/>
    <property type="molecule type" value="Genomic_DNA"/>
</dbReference>
<evidence type="ECO:0000313" key="4">
    <source>
        <dbReference type="Proteomes" id="UP001166674"/>
    </source>
</evidence>
<dbReference type="PANTHER" id="PTHR11679">
    <property type="entry name" value="VESICLE PROTEIN SORTING-ASSOCIATED"/>
    <property type="match status" value="1"/>
</dbReference>
<keyword evidence="4" id="KW-1185">Reference proteome</keyword>
<gene>
    <name evidence="3" type="ORF">SUZIE_173040</name>
</gene>
<dbReference type="Proteomes" id="UP001166674">
    <property type="component" value="Unassembled WGS sequence"/>
</dbReference>
<protein>
    <submittedName>
        <fullName evidence="3">Syntaxin-binding protein 2</fullName>
    </submittedName>
</protein>
<reference evidence="3" key="1">
    <citation type="submission" date="2020-03" db="EMBL/GenBank/DDBJ databases">
        <title>Studies in the Genomics of Life Span.</title>
        <authorList>
            <person name="Glass D."/>
        </authorList>
    </citation>
    <scope>NUCLEOTIDE SEQUENCE</scope>
    <source>
        <strain evidence="3">SUZIE</strain>
        <tissue evidence="3">Muscle</tissue>
    </source>
</reference>
<comment type="caution">
    <text evidence="3">The sequence shown here is derived from an EMBL/GenBank/DDBJ whole genome shotgun (WGS) entry which is preliminary data.</text>
</comment>
<dbReference type="Gene3D" id="3.40.50.1910">
    <property type="match status" value="1"/>
</dbReference>
<dbReference type="InterPro" id="IPR036045">
    <property type="entry name" value="Sec1-like_sf"/>
</dbReference>
<dbReference type="InterPro" id="IPR027482">
    <property type="entry name" value="Sec1-like_dom2"/>
</dbReference>
<dbReference type="Pfam" id="PF00995">
    <property type="entry name" value="Sec1"/>
    <property type="match status" value="1"/>
</dbReference>
<dbReference type="AlphaFoldDB" id="A0AA41N453"/>
<evidence type="ECO:0000256" key="2">
    <source>
        <dbReference type="ARBA" id="ARBA00022927"/>
    </source>
</evidence>
<evidence type="ECO:0000313" key="3">
    <source>
        <dbReference type="EMBL" id="MBZ3883458.1"/>
    </source>
</evidence>